<reference evidence="2 3" key="1">
    <citation type="journal article" date="2022" name="Mar. Drugs">
        <title>Bioassay-Guided Fractionation Leads to the Detection of Cholic Acid Generated by the Rare Thalassomonas sp.</title>
        <authorList>
            <person name="Pheiffer F."/>
            <person name="Schneider Y.K."/>
            <person name="Hansen E.H."/>
            <person name="Andersen J.H."/>
            <person name="Isaksson J."/>
            <person name="Busche T."/>
            <person name="R C."/>
            <person name="Kalinowski J."/>
            <person name="Zyl L.V."/>
            <person name="Trindade M."/>
        </authorList>
    </citation>
    <scope>NUCLEOTIDE SEQUENCE [LARGE SCALE GENOMIC DNA]</scope>
    <source>
        <strain evidence="2 3">A5K-61T</strain>
    </source>
</reference>
<protein>
    <submittedName>
        <fullName evidence="2">Uncharacterized protein</fullName>
    </submittedName>
</protein>
<evidence type="ECO:0000313" key="3">
    <source>
        <dbReference type="Proteomes" id="UP001215231"/>
    </source>
</evidence>
<dbReference type="RefSeq" id="WP_274053290.1">
    <property type="nucleotide sequence ID" value="NZ_CP059693.1"/>
</dbReference>
<feature type="region of interest" description="Disordered" evidence="1">
    <location>
        <begin position="12"/>
        <end position="33"/>
    </location>
</feature>
<evidence type="ECO:0000256" key="1">
    <source>
        <dbReference type="SAM" id="MobiDB-lite"/>
    </source>
</evidence>
<organism evidence="2 3">
    <name type="scientific">Thalassomonas haliotis</name>
    <dbReference type="NCBI Taxonomy" id="485448"/>
    <lineage>
        <taxon>Bacteria</taxon>
        <taxon>Pseudomonadati</taxon>
        <taxon>Pseudomonadota</taxon>
        <taxon>Gammaproteobacteria</taxon>
        <taxon>Alteromonadales</taxon>
        <taxon>Colwelliaceae</taxon>
        <taxon>Thalassomonas</taxon>
    </lineage>
</organism>
<dbReference type="Proteomes" id="UP001215231">
    <property type="component" value="Chromosome"/>
</dbReference>
<evidence type="ECO:0000313" key="2">
    <source>
        <dbReference type="EMBL" id="WDE12957.1"/>
    </source>
</evidence>
<sequence length="153" mass="17758">MLSPIEELKIQAKKHHKAQSNEPDAALSSGHPPRLKDSQLVIARKYGFRHWDHAREVLQGKVCRDYGTFWYKPQCSALLNLWCSSYKEAGLQQKNHGGFILPYKNQFLVVEQYYLELLGVDSRDENWPALNFDWCSGDTVKRQQLALQRIRNG</sequence>
<gene>
    <name evidence="2" type="ORF">H3N35_05735</name>
</gene>
<name>A0ABY7VJX7_9GAMM</name>
<proteinExistence type="predicted"/>
<keyword evidence="3" id="KW-1185">Reference proteome</keyword>
<accession>A0ABY7VJX7</accession>
<dbReference type="EMBL" id="CP059693">
    <property type="protein sequence ID" value="WDE12957.1"/>
    <property type="molecule type" value="Genomic_DNA"/>
</dbReference>